<accession>A0A195DVI9</accession>
<sequence>MYVISLKGEFSPTLPPIKEVTVADPPVSISQNEGSADVLSSELFGTESEKADEHSWNDHVIAKWRELSSKGM</sequence>
<gene>
    <name evidence="1" type="ORF">ALC57_10872</name>
</gene>
<organism evidence="1 2">
    <name type="scientific">Trachymyrmex cornetzi</name>
    <dbReference type="NCBI Taxonomy" id="471704"/>
    <lineage>
        <taxon>Eukaryota</taxon>
        <taxon>Metazoa</taxon>
        <taxon>Ecdysozoa</taxon>
        <taxon>Arthropoda</taxon>
        <taxon>Hexapoda</taxon>
        <taxon>Insecta</taxon>
        <taxon>Pterygota</taxon>
        <taxon>Neoptera</taxon>
        <taxon>Endopterygota</taxon>
        <taxon>Hymenoptera</taxon>
        <taxon>Apocrita</taxon>
        <taxon>Aculeata</taxon>
        <taxon>Formicoidea</taxon>
        <taxon>Formicidae</taxon>
        <taxon>Myrmicinae</taxon>
        <taxon>Trachymyrmex</taxon>
    </lineage>
</organism>
<proteinExistence type="predicted"/>
<name>A0A195DVI9_9HYME</name>
<dbReference type="Proteomes" id="UP000078492">
    <property type="component" value="Unassembled WGS sequence"/>
</dbReference>
<reference evidence="1 2" key="1">
    <citation type="submission" date="2015-09" db="EMBL/GenBank/DDBJ databases">
        <title>Trachymyrmex cornetzi WGS genome.</title>
        <authorList>
            <person name="Nygaard S."/>
            <person name="Hu H."/>
            <person name="Boomsma J."/>
            <person name="Zhang G."/>
        </authorList>
    </citation>
    <scope>NUCLEOTIDE SEQUENCE [LARGE SCALE GENOMIC DNA]</scope>
    <source>
        <strain evidence="1">Tcor2-1</strain>
        <tissue evidence="1">Whole body</tissue>
    </source>
</reference>
<evidence type="ECO:0000313" key="1">
    <source>
        <dbReference type="EMBL" id="KYN16893.1"/>
    </source>
</evidence>
<keyword evidence="2" id="KW-1185">Reference proteome</keyword>
<dbReference type="EMBL" id="KQ980295">
    <property type="protein sequence ID" value="KYN16893.1"/>
    <property type="molecule type" value="Genomic_DNA"/>
</dbReference>
<dbReference type="AlphaFoldDB" id="A0A195DVI9"/>
<evidence type="ECO:0000313" key="2">
    <source>
        <dbReference type="Proteomes" id="UP000078492"/>
    </source>
</evidence>
<protein>
    <submittedName>
        <fullName evidence="1">Uncharacterized protein</fullName>
    </submittedName>
</protein>